<sequence length="324" mass="36421">MASFKTNQHANAAADASQKLFKLASEAHTKPLWTEMAKINPRVPNSSCVPVVWQYEQIKPVLLLAGQVVPPEEAERRTLMLINPAREPPFANDTLAAGLQIVMPNEVTVAHRHTAFAMRFIIEGEGGFTTVEGKRLHMQRGDLVLTPPWHWHDQGKDGPGVMVWLDGLDVPNYTLMPVHFVEHYPSPAYPYEEVDSKSSPFVFPWAAMQTKLDENEGDWSSEDYTKSDGTSVSRTLGGAAERLNAGCTSPVIREIASSIYHVFSGSGYTEINGQRFRWQQGDTFCIPAWNKYHHAADIDSRVYLYRFHNKPMLEALGYYRAEAN</sequence>
<dbReference type="Gene3D" id="2.60.120.10">
    <property type="entry name" value="Jelly Rolls"/>
    <property type="match status" value="1"/>
</dbReference>
<keyword evidence="1 4" id="KW-0223">Dioxygenase</keyword>
<organism evidence="4 5">
    <name type="scientific">Trichoderma harzianum</name>
    <name type="common">Hypocrea lixii</name>
    <dbReference type="NCBI Taxonomy" id="5544"/>
    <lineage>
        <taxon>Eukaryota</taxon>
        <taxon>Fungi</taxon>
        <taxon>Dikarya</taxon>
        <taxon>Ascomycota</taxon>
        <taxon>Pezizomycotina</taxon>
        <taxon>Sordariomycetes</taxon>
        <taxon>Hypocreomycetidae</taxon>
        <taxon>Hypocreales</taxon>
        <taxon>Hypocreaceae</taxon>
        <taxon>Trichoderma</taxon>
    </lineage>
</organism>
<reference evidence="5" key="1">
    <citation type="journal article" date="2015" name="Genome Announc.">
        <title>Draft whole-genome sequence of the biocontrol agent Trichoderma harzianum T6776.</title>
        <authorList>
            <person name="Baroncelli R."/>
            <person name="Piaggeschi G."/>
            <person name="Fiorini L."/>
            <person name="Bertolini E."/>
            <person name="Zapparata A."/>
            <person name="Pe M.E."/>
            <person name="Sarrocco S."/>
            <person name="Vannacci G."/>
        </authorList>
    </citation>
    <scope>NUCLEOTIDE SEQUENCE [LARGE SCALE GENOMIC DNA]</scope>
    <source>
        <strain evidence="5">T6776</strain>
    </source>
</reference>
<dbReference type="PANTHER" id="PTHR41517:SF1">
    <property type="entry name" value="CUPIN"/>
    <property type="match status" value="1"/>
</dbReference>
<evidence type="ECO:0000313" key="4">
    <source>
        <dbReference type="EMBL" id="KKO99891.1"/>
    </source>
</evidence>
<name>A0A0F9ZI14_TRIHA</name>
<dbReference type="AlphaFoldDB" id="A0A0F9ZI14"/>
<dbReference type="EMBL" id="JOKZ01000291">
    <property type="protein sequence ID" value="KKO99891.1"/>
    <property type="molecule type" value="Genomic_DNA"/>
</dbReference>
<keyword evidence="2" id="KW-0560">Oxidoreductase</keyword>
<dbReference type="InterPro" id="IPR014710">
    <property type="entry name" value="RmlC-like_jellyroll"/>
</dbReference>
<feature type="domain" description="Cupin type-2" evidence="3">
    <location>
        <begin position="99"/>
        <end position="166"/>
    </location>
</feature>
<dbReference type="PANTHER" id="PTHR41517">
    <property type="entry name" value="1,2-DIOXYGENASE PROTEIN-RELATED"/>
    <property type="match status" value="1"/>
</dbReference>
<comment type="caution">
    <text evidence="4">The sequence shown here is derived from an EMBL/GenBank/DDBJ whole genome shotgun (WGS) entry which is preliminary data.</text>
</comment>
<evidence type="ECO:0000259" key="3">
    <source>
        <dbReference type="Pfam" id="PF07883"/>
    </source>
</evidence>
<dbReference type="Proteomes" id="UP000034112">
    <property type="component" value="Unassembled WGS sequence"/>
</dbReference>
<dbReference type="InterPro" id="IPR011051">
    <property type="entry name" value="RmlC_Cupin_sf"/>
</dbReference>
<evidence type="ECO:0000313" key="5">
    <source>
        <dbReference type="Proteomes" id="UP000034112"/>
    </source>
</evidence>
<evidence type="ECO:0000256" key="2">
    <source>
        <dbReference type="ARBA" id="ARBA00023002"/>
    </source>
</evidence>
<accession>A0A0F9ZI14</accession>
<protein>
    <submittedName>
        <fullName evidence="4">Gentisate 1,2-dioxygenase</fullName>
    </submittedName>
</protein>
<dbReference type="Pfam" id="PF07883">
    <property type="entry name" value="Cupin_2"/>
    <property type="match status" value="1"/>
</dbReference>
<gene>
    <name evidence="4" type="ORF">THAR02_07993</name>
</gene>
<proteinExistence type="predicted"/>
<dbReference type="InterPro" id="IPR013096">
    <property type="entry name" value="Cupin_2"/>
</dbReference>
<dbReference type="InterPro" id="IPR047183">
    <property type="entry name" value="GDO-like"/>
</dbReference>
<dbReference type="OrthoDB" id="2205143at2759"/>
<dbReference type="SUPFAM" id="SSF51182">
    <property type="entry name" value="RmlC-like cupins"/>
    <property type="match status" value="1"/>
</dbReference>
<dbReference type="CDD" id="cd02216">
    <property type="entry name" value="cupin_GDO-like_N"/>
    <property type="match status" value="1"/>
</dbReference>
<dbReference type="CDD" id="cd06992">
    <property type="entry name" value="cupin_GDO-like_C"/>
    <property type="match status" value="1"/>
</dbReference>
<evidence type="ECO:0000256" key="1">
    <source>
        <dbReference type="ARBA" id="ARBA00022964"/>
    </source>
</evidence>
<dbReference type="GO" id="GO:0051213">
    <property type="term" value="F:dioxygenase activity"/>
    <property type="evidence" value="ECO:0007669"/>
    <property type="project" value="UniProtKB-KW"/>
</dbReference>